<sequence>MPISLPPLLHVGIIVEDFDRAVADYANRWGAGMELITDLEFPAAKLHGEEVGSSARYGFIKTGASEIELIQPLNGRSPYSEFLDLHGEGVHHLAYVVENIDQYLESLRATGEEPRVTFEASVAGQARFVHLDGLAPGPAIELIEIMGEDA</sequence>
<proteinExistence type="predicted"/>
<dbReference type="GO" id="GO:0046491">
    <property type="term" value="P:L-methylmalonyl-CoA metabolic process"/>
    <property type="evidence" value="ECO:0007669"/>
    <property type="project" value="TreeGrafter"/>
</dbReference>
<dbReference type="EMBL" id="JAGGLR010000033">
    <property type="protein sequence ID" value="MBP2067746.1"/>
    <property type="molecule type" value="Genomic_DNA"/>
</dbReference>
<dbReference type="Gene3D" id="3.10.180.10">
    <property type="entry name" value="2,3-Dihydroxybiphenyl 1,2-Dioxygenase, domain 1"/>
    <property type="match status" value="1"/>
</dbReference>
<dbReference type="HOGENOM" id="CLU_046006_5_2_11"/>
<evidence type="ECO:0000259" key="2">
    <source>
        <dbReference type="PROSITE" id="PS51819"/>
    </source>
</evidence>
<dbReference type="EMBL" id="LK022848">
    <property type="protein sequence ID" value="CDR06899.1"/>
    <property type="molecule type" value="Genomic_DNA"/>
</dbReference>
<reference evidence="4 5" key="2">
    <citation type="submission" date="2021-03" db="EMBL/GenBank/DDBJ databases">
        <title>Genomic Encyclopedia of Type Strains, Phase IV (KMG-IV): sequencing the most valuable type-strain genomes for metagenomic binning, comparative biology and taxonomic classification.</title>
        <authorList>
            <person name="Goeker M."/>
        </authorList>
    </citation>
    <scope>NUCLEOTIDE SEQUENCE [LARGE SCALE GENOMIC DNA]</scope>
    <source>
        <strain evidence="4 5">DSM 41954</strain>
    </source>
</reference>
<dbReference type="PROSITE" id="PS51819">
    <property type="entry name" value="VOC"/>
    <property type="match status" value="1"/>
</dbReference>
<accession>A0A060ZMA6</accession>
<name>A0A060ZMA6_9ACTN</name>
<dbReference type="InterPro" id="IPR037523">
    <property type="entry name" value="VOC_core"/>
</dbReference>
<keyword evidence="4" id="KW-0413">Isomerase</keyword>
<reference evidence="3" key="1">
    <citation type="submission" date="2014-05" db="EMBL/GenBank/DDBJ databases">
        <authorList>
            <person name="Horn Fabian"/>
        </authorList>
    </citation>
    <scope>NUCLEOTIDE SEQUENCE</scope>
</reference>
<dbReference type="GO" id="GO:0004493">
    <property type="term" value="F:methylmalonyl-CoA epimerase activity"/>
    <property type="evidence" value="ECO:0007669"/>
    <property type="project" value="UniProtKB-EC"/>
</dbReference>
<dbReference type="RefSeq" id="WP_052701385.1">
    <property type="nucleotide sequence ID" value="NZ_BAABDR010000005.1"/>
</dbReference>
<dbReference type="Pfam" id="PF13669">
    <property type="entry name" value="Glyoxalase_4"/>
    <property type="match status" value="1"/>
</dbReference>
<keyword evidence="5" id="KW-1185">Reference proteome</keyword>
<keyword evidence="1" id="KW-0479">Metal-binding</keyword>
<dbReference type="GO" id="GO:0046872">
    <property type="term" value="F:metal ion binding"/>
    <property type="evidence" value="ECO:0007669"/>
    <property type="project" value="UniProtKB-KW"/>
</dbReference>
<dbReference type="InterPro" id="IPR029068">
    <property type="entry name" value="Glyas_Bleomycin-R_OHBP_Dase"/>
</dbReference>
<evidence type="ECO:0000313" key="5">
    <source>
        <dbReference type="Proteomes" id="UP000756710"/>
    </source>
</evidence>
<dbReference type="Proteomes" id="UP000756710">
    <property type="component" value="Unassembled WGS sequence"/>
</dbReference>
<dbReference type="PANTHER" id="PTHR43048">
    <property type="entry name" value="METHYLMALONYL-COA EPIMERASE"/>
    <property type="match status" value="1"/>
</dbReference>
<dbReference type="AlphaFoldDB" id="A0A060ZMA6"/>
<evidence type="ECO:0000256" key="1">
    <source>
        <dbReference type="ARBA" id="ARBA00022723"/>
    </source>
</evidence>
<evidence type="ECO:0000313" key="4">
    <source>
        <dbReference type="EMBL" id="MBP2067746.1"/>
    </source>
</evidence>
<feature type="domain" description="VOC" evidence="2">
    <location>
        <begin position="7"/>
        <end position="148"/>
    </location>
</feature>
<dbReference type="EC" id="5.1.99.1" evidence="4"/>
<dbReference type="SUPFAM" id="SSF54593">
    <property type="entry name" value="Glyoxalase/Bleomycin resistance protein/Dihydroxybiphenyl dioxygenase"/>
    <property type="match status" value="1"/>
</dbReference>
<gene>
    <name evidence="4" type="ORF">J2Z30_008813</name>
    <name evidence="3" type="ORF">SIRAN3767</name>
</gene>
<dbReference type="PANTHER" id="PTHR43048:SF3">
    <property type="entry name" value="METHYLMALONYL-COA EPIMERASE, MITOCHONDRIAL"/>
    <property type="match status" value="1"/>
</dbReference>
<evidence type="ECO:0000313" key="3">
    <source>
        <dbReference type="EMBL" id="CDR06899.1"/>
    </source>
</evidence>
<dbReference type="InterPro" id="IPR051785">
    <property type="entry name" value="MMCE/EMCE_epimerase"/>
</dbReference>
<protein>
    <submittedName>
        <fullName evidence="3">Methylmalonyl-CoA epimerase</fullName>
    </submittedName>
    <submittedName>
        <fullName evidence="4">Methylmalonyl-CoA/ethylmalonyl-CoA epimerase</fullName>
        <ecNumber evidence="4">5.1.99.1</ecNumber>
    </submittedName>
</protein>
<organism evidence="3">
    <name type="scientific">Streptomyces iranensis</name>
    <dbReference type="NCBI Taxonomy" id="576784"/>
    <lineage>
        <taxon>Bacteria</taxon>
        <taxon>Bacillati</taxon>
        <taxon>Actinomycetota</taxon>
        <taxon>Actinomycetes</taxon>
        <taxon>Kitasatosporales</taxon>
        <taxon>Streptomycetaceae</taxon>
        <taxon>Streptomyces</taxon>
        <taxon>Streptomyces violaceusniger group</taxon>
    </lineage>
</organism>